<dbReference type="AlphaFoldDB" id="A0A0V8RXR0"/>
<gene>
    <name evidence="1" type="ORF">APY09_00320</name>
</gene>
<dbReference type="EMBL" id="LLVT01000001">
    <property type="protein sequence ID" value="KSW12848.1"/>
    <property type="molecule type" value="Genomic_DNA"/>
</dbReference>
<comment type="caution">
    <text evidence="1">The sequence shown here is derived from an EMBL/GenBank/DDBJ whole genome shotgun (WGS) entry which is preliminary data.</text>
</comment>
<protein>
    <submittedName>
        <fullName evidence="1">Uncharacterized protein</fullName>
    </submittedName>
</protein>
<proteinExistence type="predicted"/>
<sequence>MDVGTLADWVGAVGGLLAVSAAYGSWKTSEKVVKLEHKRDRERETEAERWQAEHVTVVGVQCPDAPQEERYAILVVNGSDAPIYDIRVESQRADKSCENPPLDLAVLPPGKFVIPAHPTYNWGSVIDQEVAQIKLNMMTKGKAGEMITHVSFVDAASQKWELVRGRELRSVGSGGGEG</sequence>
<name>A0A0V8RXR0_9ACTO</name>
<reference evidence="1 2" key="1">
    <citation type="submission" date="2015-10" db="EMBL/GenBank/DDBJ databases">
        <title>Draft Genome of Actinomyces odontolyticus subsp. actinosynbacter strain XH001.</title>
        <authorList>
            <person name="Mclean J.S."/>
            <person name="He X."/>
        </authorList>
    </citation>
    <scope>NUCLEOTIDE SEQUENCE [LARGE SCALE GENOMIC DNA]</scope>
    <source>
        <strain evidence="1 2">XH001</strain>
    </source>
</reference>
<accession>A0A0V8RXR0</accession>
<dbReference type="Proteomes" id="UP000054686">
    <property type="component" value="Unassembled WGS sequence"/>
</dbReference>
<evidence type="ECO:0000313" key="1">
    <source>
        <dbReference type="EMBL" id="KSW12848.1"/>
    </source>
</evidence>
<dbReference type="OrthoDB" id="5196566at2"/>
<evidence type="ECO:0000313" key="2">
    <source>
        <dbReference type="Proteomes" id="UP000054686"/>
    </source>
</evidence>
<organism evidence="1 2">
    <name type="scientific">Schaalia odontolytica</name>
    <dbReference type="NCBI Taxonomy" id="1660"/>
    <lineage>
        <taxon>Bacteria</taxon>
        <taxon>Bacillati</taxon>
        <taxon>Actinomycetota</taxon>
        <taxon>Actinomycetes</taxon>
        <taxon>Actinomycetales</taxon>
        <taxon>Actinomycetaceae</taxon>
        <taxon>Schaalia</taxon>
    </lineage>
</organism>
<dbReference type="RefSeq" id="WP_060565680.1">
    <property type="nucleotide sequence ID" value="NZ_CP040006.1"/>
</dbReference>